<dbReference type="PROSITE" id="PS51462">
    <property type="entry name" value="NUDIX"/>
    <property type="match status" value="1"/>
</dbReference>
<reference evidence="2 3" key="1">
    <citation type="submission" date="2018-07" db="EMBL/GenBank/DDBJ databases">
        <title>Genomic Encyclopedia of Type Strains, Phase IV (KMG-IV): sequencing the most valuable type-strain genomes for metagenomic binning, comparative biology and taxonomic classification.</title>
        <authorList>
            <person name="Goeker M."/>
        </authorList>
    </citation>
    <scope>NUCLEOTIDE SEQUENCE [LARGE SCALE GENOMIC DNA]</scope>
    <source>
        <strain evidence="2 3">DSM 26407</strain>
    </source>
</reference>
<dbReference type="EMBL" id="QPJY01000004">
    <property type="protein sequence ID" value="RCX30759.1"/>
    <property type="molecule type" value="Genomic_DNA"/>
</dbReference>
<dbReference type="RefSeq" id="WP_114279736.1">
    <property type="nucleotide sequence ID" value="NZ_QPJY01000004.1"/>
</dbReference>
<dbReference type="OrthoDB" id="9761969at2"/>
<dbReference type="GO" id="GO:0003824">
    <property type="term" value="F:catalytic activity"/>
    <property type="evidence" value="ECO:0007669"/>
    <property type="project" value="UniProtKB-ARBA"/>
</dbReference>
<organism evidence="2 3">
    <name type="scientific">Thioalbus denitrificans</name>
    <dbReference type="NCBI Taxonomy" id="547122"/>
    <lineage>
        <taxon>Bacteria</taxon>
        <taxon>Pseudomonadati</taxon>
        <taxon>Pseudomonadota</taxon>
        <taxon>Gammaproteobacteria</taxon>
        <taxon>Chromatiales</taxon>
        <taxon>Ectothiorhodospiraceae</taxon>
        <taxon>Thioalbus</taxon>
    </lineage>
</organism>
<dbReference type="SUPFAM" id="SSF55811">
    <property type="entry name" value="Nudix"/>
    <property type="match status" value="1"/>
</dbReference>
<sequence>MAAGSPERRHVVTAFLRHGDRVLLVRRSGRVGTYQGLWSGISGYLEDADPLDQARREVEEETGIPSAVPRLVSAAPPLEIEDAAVGRCWVVHPFLFEVDDPDAVRLDWENLELRWVRPADLGEYATVPALAEALAACLEREAAGG</sequence>
<dbReference type="Proteomes" id="UP000252707">
    <property type="component" value="Unassembled WGS sequence"/>
</dbReference>
<dbReference type="InterPro" id="IPR015797">
    <property type="entry name" value="NUDIX_hydrolase-like_dom_sf"/>
</dbReference>
<evidence type="ECO:0000313" key="3">
    <source>
        <dbReference type="Proteomes" id="UP000252707"/>
    </source>
</evidence>
<protein>
    <submittedName>
        <fullName evidence="2">NUDIX domain-containing protein</fullName>
    </submittedName>
</protein>
<gene>
    <name evidence="2" type="ORF">DFQ59_104195</name>
</gene>
<evidence type="ECO:0000313" key="2">
    <source>
        <dbReference type="EMBL" id="RCX30759.1"/>
    </source>
</evidence>
<dbReference type="InterPro" id="IPR000086">
    <property type="entry name" value="NUDIX_hydrolase_dom"/>
</dbReference>
<keyword evidence="3" id="KW-1185">Reference proteome</keyword>
<evidence type="ECO:0000259" key="1">
    <source>
        <dbReference type="PROSITE" id="PS51462"/>
    </source>
</evidence>
<proteinExistence type="predicted"/>
<feature type="domain" description="Nudix hydrolase" evidence="1">
    <location>
        <begin position="7"/>
        <end position="143"/>
    </location>
</feature>
<dbReference type="Pfam" id="PF00293">
    <property type="entry name" value="NUDIX"/>
    <property type="match status" value="1"/>
</dbReference>
<comment type="caution">
    <text evidence="2">The sequence shown here is derived from an EMBL/GenBank/DDBJ whole genome shotgun (WGS) entry which is preliminary data.</text>
</comment>
<dbReference type="Gene3D" id="3.90.79.10">
    <property type="entry name" value="Nucleoside Triphosphate Pyrophosphohydrolase"/>
    <property type="match status" value="1"/>
</dbReference>
<name>A0A369CA37_9GAMM</name>
<dbReference type="AlphaFoldDB" id="A0A369CA37"/>
<accession>A0A369CA37</accession>